<evidence type="ECO:0000313" key="1">
    <source>
        <dbReference type="EMBL" id="RCN49527.1"/>
    </source>
</evidence>
<dbReference type="EMBL" id="JOJR01000033">
    <property type="protein sequence ID" value="RCN49527.1"/>
    <property type="molecule type" value="Genomic_DNA"/>
</dbReference>
<evidence type="ECO:0000313" key="2">
    <source>
        <dbReference type="Proteomes" id="UP000252519"/>
    </source>
</evidence>
<organism evidence="1 2">
    <name type="scientific">Ancylostoma caninum</name>
    <name type="common">Dog hookworm</name>
    <dbReference type="NCBI Taxonomy" id="29170"/>
    <lineage>
        <taxon>Eukaryota</taxon>
        <taxon>Metazoa</taxon>
        <taxon>Ecdysozoa</taxon>
        <taxon>Nematoda</taxon>
        <taxon>Chromadorea</taxon>
        <taxon>Rhabditida</taxon>
        <taxon>Rhabditina</taxon>
        <taxon>Rhabditomorpha</taxon>
        <taxon>Strongyloidea</taxon>
        <taxon>Ancylostomatidae</taxon>
        <taxon>Ancylostomatinae</taxon>
        <taxon>Ancylostoma</taxon>
    </lineage>
</organism>
<accession>A0A368H2P4</accession>
<name>A0A368H2P4_ANCCA</name>
<reference evidence="1 2" key="1">
    <citation type="submission" date="2014-10" db="EMBL/GenBank/DDBJ databases">
        <title>Draft genome of the hookworm Ancylostoma caninum.</title>
        <authorList>
            <person name="Mitreva M."/>
        </authorList>
    </citation>
    <scope>NUCLEOTIDE SEQUENCE [LARGE SCALE GENOMIC DNA]</scope>
    <source>
        <strain evidence="1 2">Baltimore</strain>
    </source>
</reference>
<gene>
    <name evidence="1" type="ORF">ANCCAN_04468</name>
</gene>
<keyword evidence="2" id="KW-1185">Reference proteome</keyword>
<dbReference type="Proteomes" id="UP000252519">
    <property type="component" value="Unassembled WGS sequence"/>
</dbReference>
<sequence>MISRKHGPVDIIAHFRYLQVPLLFVMLVRLEPESAVMVQEAFLRGLKCRTIHAVRARQHPICTAPNRDRD</sequence>
<proteinExistence type="predicted"/>
<comment type="caution">
    <text evidence="1">The sequence shown here is derived from an EMBL/GenBank/DDBJ whole genome shotgun (WGS) entry which is preliminary data.</text>
</comment>
<protein>
    <submittedName>
        <fullName evidence="1">Uncharacterized protein</fullName>
    </submittedName>
</protein>
<dbReference type="AlphaFoldDB" id="A0A368H2P4"/>